<evidence type="ECO:0000313" key="1">
    <source>
        <dbReference type="EMBL" id="CFW94551.1"/>
    </source>
</evidence>
<dbReference type="AlphaFoldDB" id="A0A0E4C7A9"/>
<sequence length="130" mass="14705">MTPAPDHNWIRLRITPDYSGSLRIISDHSGSLRITPDRNTVFGVVRSWSRPELESSGVGVVRSHLESPGVVWIRSRPESFGVARSCLESLRVVRIRLESFAWSRSRPKSFGVVRSHSESELVGVNRRRVV</sequence>
<dbReference type="EMBL" id="HACL01000257">
    <property type="protein sequence ID" value="CFW94551.1"/>
    <property type="molecule type" value="Transcribed_RNA"/>
</dbReference>
<accession>A0A0E4C7A9</accession>
<protein>
    <submittedName>
        <fullName evidence="1">Uncharacterized protein</fullName>
    </submittedName>
</protein>
<proteinExistence type="predicted"/>
<organism evidence="1">
    <name type="scientific">Anopheles gambiae</name>
    <name type="common">African malaria mosquito</name>
    <dbReference type="NCBI Taxonomy" id="7165"/>
    <lineage>
        <taxon>Eukaryota</taxon>
        <taxon>Metazoa</taxon>
        <taxon>Ecdysozoa</taxon>
        <taxon>Arthropoda</taxon>
        <taxon>Hexapoda</taxon>
        <taxon>Insecta</taxon>
        <taxon>Pterygota</taxon>
        <taxon>Neoptera</taxon>
        <taxon>Endopterygota</taxon>
        <taxon>Diptera</taxon>
        <taxon>Nematocera</taxon>
        <taxon>Culicoidea</taxon>
        <taxon>Culicidae</taxon>
        <taxon>Anophelinae</taxon>
        <taxon>Anopheles</taxon>
    </lineage>
</organism>
<reference evidence="1" key="1">
    <citation type="submission" date="2015-03" db="EMBL/GenBank/DDBJ databases">
        <title>Long non-coding RNA discovery across the genus Anopheles reveals conserved secondary structures within and beyond the Gambiae complex.</title>
        <authorList>
            <person name="Jenkins A."/>
            <person name="Waterhouse R."/>
            <person name="Muskavitch M."/>
        </authorList>
    </citation>
    <scope>NUCLEOTIDE SEQUENCE</scope>
    <source>
        <tissue evidence="1">Whole body</tissue>
    </source>
</reference>
<name>A0A0E4C7A9_ANOGA</name>